<name>A0AA40F9S6_9PEZI</name>
<dbReference type="PANTHER" id="PTHR28527:SF1">
    <property type="entry name" value="SWI5-DEPENDENT RECOMBINATION DNA REPAIR PROTEIN 1"/>
    <property type="match status" value="1"/>
</dbReference>
<feature type="compositionally biased region" description="Low complexity" evidence="1">
    <location>
        <begin position="60"/>
        <end position="101"/>
    </location>
</feature>
<dbReference type="GO" id="GO:0006310">
    <property type="term" value="P:DNA recombination"/>
    <property type="evidence" value="ECO:0007669"/>
    <property type="project" value="TreeGrafter"/>
</dbReference>
<feature type="compositionally biased region" description="Polar residues" evidence="1">
    <location>
        <begin position="107"/>
        <end position="121"/>
    </location>
</feature>
<dbReference type="AlphaFoldDB" id="A0AA40F9S6"/>
<keyword evidence="3" id="KW-1185">Reference proteome</keyword>
<evidence type="ECO:0000313" key="2">
    <source>
        <dbReference type="EMBL" id="KAK0753864.1"/>
    </source>
</evidence>
<reference evidence="2" key="1">
    <citation type="submission" date="2023-06" db="EMBL/GenBank/DDBJ databases">
        <title>Genome-scale phylogeny and comparative genomics of the fungal order Sordariales.</title>
        <authorList>
            <consortium name="Lawrence Berkeley National Laboratory"/>
            <person name="Hensen N."/>
            <person name="Bonometti L."/>
            <person name="Westerberg I."/>
            <person name="Brannstrom I.O."/>
            <person name="Guillou S."/>
            <person name="Cros-Aarteil S."/>
            <person name="Calhoun S."/>
            <person name="Haridas S."/>
            <person name="Kuo A."/>
            <person name="Mondo S."/>
            <person name="Pangilinan J."/>
            <person name="Riley R."/>
            <person name="LaButti K."/>
            <person name="Andreopoulos B."/>
            <person name="Lipzen A."/>
            <person name="Chen C."/>
            <person name="Yanf M."/>
            <person name="Daum C."/>
            <person name="Ng V."/>
            <person name="Clum A."/>
            <person name="Steindorff A."/>
            <person name="Ohm R."/>
            <person name="Martin F."/>
            <person name="Silar P."/>
            <person name="Natvig D."/>
            <person name="Lalanne C."/>
            <person name="Gautier V."/>
            <person name="Ament-velasquez S.L."/>
            <person name="Kruys A."/>
            <person name="Hutchinson M.I."/>
            <person name="Powell A.J."/>
            <person name="Barry K."/>
            <person name="Miller A.N."/>
            <person name="Grigoriev I.V."/>
            <person name="Debuchy R."/>
            <person name="Gladieux P."/>
            <person name="Thoren M.H."/>
            <person name="Johannesson H."/>
        </authorList>
    </citation>
    <scope>NUCLEOTIDE SEQUENCE</scope>
    <source>
        <strain evidence="2">SMH3187-1</strain>
    </source>
</reference>
<evidence type="ECO:0000313" key="3">
    <source>
        <dbReference type="Proteomes" id="UP001172155"/>
    </source>
</evidence>
<dbReference type="Gene3D" id="6.10.140.1020">
    <property type="match status" value="1"/>
</dbReference>
<dbReference type="PANTHER" id="PTHR28527">
    <property type="entry name" value="MATING-TYPE SWITCHING PROTEIN SWI2-RELATED"/>
    <property type="match status" value="1"/>
</dbReference>
<sequence length="243" mass="25444">MSSSSSQTPGPAAKRRRVDAANATLRKPFRSPMIRGPSASTPGQETTPCSAPRPGPGPGATPSRPTSSALFPTPTPATPTSITTNTGLPTRRLLTRPSRPGTGTGTDASPTKTSTIPQQEQGTEDPAVQEQARKITTQTPPDQPVDAELKAATAKWRAAGRAAAEDLFELVKGRVEGMGAEERKGRRGGWGGEWEPGGVGGGSSQAEGRGGDDEGFTMLTMLRSLNIEPELLGYDAKEGKWRD</sequence>
<proteinExistence type="predicted"/>
<dbReference type="EMBL" id="JAUKUD010000001">
    <property type="protein sequence ID" value="KAK0753864.1"/>
    <property type="molecule type" value="Genomic_DNA"/>
</dbReference>
<organism evidence="2 3">
    <name type="scientific">Schizothecium vesticola</name>
    <dbReference type="NCBI Taxonomy" id="314040"/>
    <lineage>
        <taxon>Eukaryota</taxon>
        <taxon>Fungi</taxon>
        <taxon>Dikarya</taxon>
        <taxon>Ascomycota</taxon>
        <taxon>Pezizomycotina</taxon>
        <taxon>Sordariomycetes</taxon>
        <taxon>Sordariomycetidae</taxon>
        <taxon>Sordariales</taxon>
        <taxon>Schizotheciaceae</taxon>
        <taxon>Schizothecium</taxon>
    </lineage>
</organism>
<feature type="region of interest" description="Disordered" evidence="1">
    <location>
        <begin position="1"/>
        <end position="147"/>
    </location>
</feature>
<dbReference type="Proteomes" id="UP001172155">
    <property type="component" value="Unassembled WGS sequence"/>
</dbReference>
<feature type="region of interest" description="Disordered" evidence="1">
    <location>
        <begin position="180"/>
        <end position="215"/>
    </location>
</feature>
<feature type="compositionally biased region" description="Gly residues" evidence="1">
    <location>
        <begin position="188"/>
        <end position="203"/>
    </location>
</feature>
<evidence type="ECO:0000256" key="1">
    <source>
        <dbReference type="SAM" id="MobiDB-lite"/>
    </source>
</evidence>
<gene>
    <name evidence="2" type="ORF">B0T18DRAFT_477128</name>
</gene>
<accession>A0AA40F9S6</accession>
<comment type="caution">
    <text evidence="2">The sequence shown here is derived from an EMBL/GenBank/DDBJ whole genome shotgun (WGS) entry which is preliminary data.</text>
</comment>
<protein>
    <submittedName>
        <fullName evidence="2">Uncharacterized protein</fullName>
    </submittedName>
</protein>